<dbReference type="SUPFAM" id="SSF54427">
    <property type="entry name" value="NTF2-like"/>
    <property type="match status" value="1"/>
</dbReference>
<dbReference type="GO" id="GO:0005840">
    <property type="term" value="C:ribosome"/>
    <property type="evidence" value="ECO:0007669"/>
    <property type="project" value="UniProtKB-KW"/>
</dbReference>
<comment type="similarity">
    <text evidence="6">Belongs to the mitochondrion-specific ribosomal protein mL45 family.</text>
</comment>
<dbReference type="OrthoDB" id="19619at2759"/>
<evidence type="ECO:0000313" key="11">
    <source>
        <dbReference type="EMBL" id="VEN34727.1"/>
    </source>
</evidence>
<accession>A0A653BGL7</accession>
<keyword evidence="12" id="KW-1185">Reference proteome</keyword>
<evidence type="ECO:0000256" key="2">
    <source>
        <dbReference type="ARBA" id="ARBA00022946"/>
    </source>
</evidence>
<evidence type="ECO:0000256" key="3">
    <source>
        <dbReference type="ARBA" id="ARBA00022980"/>
    </source>
</evidence>
<dbReference type="InterPro" id="IPR007379">
    <property type="entry name" value="Tim44-like_dom"/>
</dbReference>
<evidence type="ECO:0000256" key="1">
    <source>
        <dbReference type="ARBA" id="ARBA00004173"/>
    </source>
</evidence>
<dbReference type="GO" id="GO:1990904">
    <property type="term" value="C:ribonucleoprotein complex"/>
    <property type="evidence" value="ECO:0007669"/>
    <property type="project" value="UniProtKB-KW"/>
</dbReference>
<protein>
    <recommendedName>
        <fullName evidence="7">Large ribosomal subunit protein mL45</fullName>
    </recommendedName>
    <alternativeName>
        <fullName evidence="8">39S ribosomal protein L45, mitochondrial</fullName>
    </alternativeName>
</protein>
<dbReference type="InterPro" id="IPR032710">
    <property type="entry name" value="NTF2-like_dom_sf"/>
</dbReference>
<dbReference type="PANTHER" id="PTHR28554">
    <property type="entry name" value="39S RIBOSOMAL PROTEIN L45, MITOCHONDRIAL"/>
    <property type="match status" value="1"/>
</dbReference>
<dbReference type="InterPro" id="IPR051975">
    <property type="entry name" value="mtLSU_mL45"/>
</dbReference>
<name>A0A653BGL7_CALMS</name>
<dbReference type="FunFam" id="3.10.450.240:FF:000003">
    <property type="entry name" value="39S ribosomal protein L45, mitochondrial"/>
    <property type="match status" value="1"/>
</dbReference>
<evidence type="ECO:0000256" key="5">
    <source>
        <dbReference type="ARBA" id="ARBA00023274"/>
    </source>
</evidence>
<feature type="compositionally biased region" description="Basic and acidic residues" evidence="9">
    <location>
        <begin position="301"/>
        <end position="315"/>
    </location>
</feature>
<dbReference type="Gene3D" id="3.10.450.240">
    <property type="match status" value="1"/>
</dbReference>
<evidence type="ECO:0000256" key="6">
    <source>
        <dbReference type="ARBA" id="ARBA00038073"/>
    </source>
</evidence>
<feature type="domain" description="Tim44-like" evidence="10">
    <location>
        <begin position="136"/>
        <end position="284"/>
    </location>
</feature>
<dbReference type="EMBL" id="CAACVG010000948">
    <property type="protein sequence ID" value="VEN34727.1"/>
    <property type="molecule type" value="Genomic_DNA"/>
</dbReference>
<proteinExistence type="inferred from homology"/>
<organism evidence="11 12">
    <name type="scientific">Callosobruchus maculatus</name>
    <name type="common">Southern cowpea weevil</name>
    <name type="synonym">Pulse bruchid</name>
    <dbReference type="NCBI Taxonomy" id="64391"/>
    <lineage>
        <taxon>Eukaryota</taxon>
        <taxon>Metazoa</taxon>
        <taxon>Ecdysozoa</taxon>
        <taxon>Arthropoda</taxon>
        <taxon>Hexapoda</taxon>
        <taxon>Insecta</taxon>
        <taxon>Pterygota</taxon>
        <taxon>Neoptera</taxon>
        <taxon>Endopterygota</taxon>
        <taxon>Coleoptera</taxon>
        <taxon>Polyphaga</taxon>
        <taxon>Cucujiformia</taxon>
        <taxon>Chrysomeloidea</taxon>
        <taxon>Chrysomelidae</taxon>
        <taxon>Bruchinae</taxon>
        <taxon>Bruchini</taxon>
        <taxon>Callosobruchus</taxon>
    </lineage>
</organism>
<evidence type="ECO:0000256" key="4">
    <source>
        <dbReference type="ARBA" id="ARBA00023128"/>
    </source>
</evidence>
<gene>
    <name evidence="11" type="ORF">CALMAC_LOCUS826</name>
</gene>
<dbReference type="Pfam" id="PF04280">
    <property type="entry name" value="Tim44"/>
    <property type="match status" value="1"/>
</dbReference>
<evidence type="ECO:0000259" key="10">
    <source>
        <dbReference type="SMART" id="SM00978"/>
    </source>
</evidence>
<keyword evidence="5" id="KW-0687">Ribonucleoprotein</keyword>
<evidence type="ECO:0000256" key="9">
    <source>
        <dbReference type="SAM" id="MobiDB-lite"/>
    </source>
</evidence>
<dbReference type="Proteomes" id="UP000410492">
    <property type="component" value="Unassembled WGS sequence"/>
</dbReference>
<keyword evidence="2" id="KW-0809">Transit peptide</keyword>
<evidence type="ECO:0000256" key="8">
    <source>
        <dbReference type="ARBA" id="ARBA00043031"/>
    </source>
</evidence>
<evidence type="ECO:0000313" key="12">
    <source>
        <dbReference type="Proteomes" id="UP000410492"/>
    </source>
</evidence>
<dbReference type="SMART" id="SM00978">
    <property type="entry name" value="Tim44"/>
    <property type="match status" value="1"/>
</dbReference>
<dbReference type="GO" id="GO:0005739">
    <property type="term" value="C:mitochondrion"/>
    <property type="evidence" value="ECO:0007669"/>
    <property type="project" value="UniProtKB-SubCell"/>
</dbReference>
<sequence length="335" mass="38808">MALRISSNLGLRLLQESSIGFLAPVANAANTQIVRHRRTKHWNPKWKLFRRLKVMKVELPNYNENLDDLSEEEMRKRLKKQGLLPPRPWNERQYFVHATGSVFEPYVPPEGDGKISPITRQGAIQSLRFLEKKTKTMMAIRKVRQYEEDFDIPDFCLEASKIYIKMHTLLAEKNKDDLIEVVTERAMPEVIHNVENKTIRWRFIKDIELPRVVHARCTNIITNENMFAQLTVRFHTQQSLAIYDRFGRLMYGSEILAKDVLEYVVFEKHISNTYGTWRIHAKIIPDWLPAKEPAAATFIKKAEKPEEPEKAELVEVPKASTADSKDSSTPTLAAA</sequence>
<comment type="subcellular location">
    <subcellularLocation>
        <location evidence="1">Mitochondrion</location>
    </subcellularLocation>
</comment>
<evidence type="ECO:0000256" key="7">
    <source>
        <dbReference type="ARBA" id="ARBA00039448"/>
    </source>
</evidence>
<dbReference type="PANTHER" id="PTHR28554:SF1">
    <property type="entry name" value="LARGE RIBOSOMAL SUBUNIT PROTEIN ML45"/>
    <property type="match status" value="1"/>
</dbReference>
<feature type="region of interest" description="Disordered" evidence="9">
    <location>
        <begin position="301"/>
        <end position="335"/>
    </location>
</feature>
<dbReference type="AlphaFoldDB" id="A0A653BGL7"/>
<keyword evidence="4" id="KW-0496">Mitochondrion</keyword>
<keyword evidence="3" id="KW-0689">Ribosomal protein</keyword>
<reference evidence="11 12" key="1">
    <citation type="submission" date="2019-01" db="EMBL/GenBank/DDBJ databases">
        <authorList>
            <person name="Sayadi A."/>
        </authorList>
    </citation>
    <scope>NUCLEOTIDE SEQUENCE [LARGE SCALE GENOMIC DNA]</scope>
</reference>